<sequence>MEKSTLNPVWIRLTFPLASAGAHLRGQRTVGDVYESDVPRLARSTEQRRSGIYIATLFKPSGADDAPNQELEVVVKSTAD</sequence>
<evidence type="ECO:0000313" key="1">
    <source>
        <dbReference type="EMBL" id="KZT70229.1"/>
    </source>
</evidence>
<dbReference type="Proteomes" id="UP000076727">
    <property type="component" value="Unassembled WGS sequence"/>
</dbReference>
<name>A0A165R2W5_9APHY</name>
<dbReference type="AlphaFoldDB" id="A0A165R2W5"/>
<evidence type="ECO:0000313" key="2">
    <source>
        <dbReference type="Proteomes" id="UP000076727"/>
    </source>
</evidence>
<proteinExistence type="predicted"/>
<accession>A0A165R2W5</accession>
<reference evidence="1 2" key="1">
    <citation type="journal article" date="2016" name="Mol. Biol. Evol.">
        <title>Comparative Genomics of Early-Diverging Mushroom-Forming Fungi Provides Insights into the Origins of Lignocellulose Decay Capabilities.</title>
        <authorList>
            <person name="Nagy L.G."/>
            <person name="Riley R."/>
            <person name="Tritt A."/>
            <person name="Adam C."/>
            <person name="Daum C."/>
            <person name="Floudas D."/>
            <person name="Sun H."/>
            <person name="Yadav J.S."/>
            <person name="Pangilinan J."/>
            <person name="Larsson K.H."/>
            <person name="Matsuura K."/>
            <person name="Barry K."/>
            <person name="Labutti K."/>
            <person name="Kuo R."/>
            <person name="Ohm R.A."/>
            <person name="Bhattacharya S.S."/>
            <person name="Shirouzu T."/>
            <person name="Yoshinaga Y."/>
            <person name="Martin F.M."/>
            <person name="Grigoriev I.V."/>
            <person name="Hibbett D.S."/>
        </authorList>
    </citation>
    <scope>NUCLEOTIDE SEQUENCE [LARGE SCALE GENOMIC DNA]</scope>
    <source>
        <strain evidence="1 2">L-15889</strain>
    </source>
</reference>
<keyword evidence="2" id="KW-1185">Reference proteome</keyword>
<protein>
    <submittedName>
        <fullName evidence="1">Uncharacterized protein</fullName>
    </submittedName>
</protein>
<dbReference type="EMBL" id="KV429052">
    <property type="protein sequence ID" value="KZT70229.1"/>
    <property type="molecule type" value="Genomic_DNA"/>
</dbReference>
<gene>
    <name evidence="1" type="ORF">DAEQUDRAFT_213273</name>
</gene>
<organism evidence="1 2">
    <name type="scientific">Daedalea quercina L-15889</name>
    <dbReference type="NCBI Taxonomy" id="1314783"/>
    <lineage>
        <taxon>Eukaryota</taxon>
        <taxon>Fungi</taxon>
        <taxon>Dikarya</taxon>
        <taxon>Basidiomycota</taxon>
        <taxon>Agaricomycotina</taxon>
        <taxon>Agaricomycetes</taxon>
        <taxon>Polyporales</taxon>
        <taxon>Fomitopsis</taxon>
    </lineage>
</organism>